<dbReference type="InterPro" id="IPR013606">
    <property type="entry name" value="I-BAR_dom"/>
</dbReference>
<feature type="compositionally biased region" description="Polar residues" evidence="1">
    <location>
        <begin position="368"/>
        <end position="382"/>
    </location>
</feature>
<sequence length="912" mass="99759">METSGVIDKDCPFGALFQQIINEMKNCAPLWEDLTARSTKLHSCLRATLQAISSFLDTLQKIADAATATKGATKDIGTALTRICLRHKALEAKMKTFTSSLMDCLVLPLQDKMEDWKKSTVQLDKDHAKEYKRARTELKKRSIETIRLQKKLRKGSSHNGGSFTGTLPRSGGSNGSDTGSLHGGNQLNRILEVALRDNADKRQAFEDAEKVAIRNALLEERSRFALFVSYLKPVVDEEVGMLFELTHVQEAMQMLEKHSADPFTLPPASEQVIADLKGSCDSGAWSFQTPPSSPSSLGSRKSSMCSISSANSSSSGSAHSPSHKAHNRTIHHPPVMIPGQVGTLRYSSVSSQDSGFTSQDTLFSRYTSFFPQHNKPGNQSEGSNTSSTASSNSSTPSSPYPPGNTALTTWPNLEDSMQFERAACAIMNERPHTISSAYERGHQRPPLTVYTFQPPNPNDANHQESPSTPVVTPVILDSQSHSLGGGIYQSASEIYGILRGKSIDAKPPVPKRCSSLERPQSAAGGGQIPKPLPKNSKSKEAKKQQQRQEEKDNINKIYASNVPDFNQSAEDMIVPQPMYVNMHDLTQMAKEKRQRQEMDLPPPPPELMANKVDGGGRNGDGGLSSGYGSQVGGQFEDTMHLKQQQTPVYGYTGGQEGDQFGSVPASRSKPSSNDFRMELQSMINSMNSISASFSNSNPSQFHNNSGRPPNSFVLRGSDPLYDIPEGSRGDGVEELEPSDLNDQFNNNNNFNSNCSSDSRSADVSNLAQGSGIAYLRQNRNRHSLQHSMSFDSSFMNSGHGFVGCSNTDTNLNGRTFFGSCGPESLEAELHDRRHNPTAPYVPVLDGRALFHNAGSGGEGCGDSTQQQQQQYHNYNNNMLHRNNSLPRPHSIAAPAHSTFMQYRLVAKKRDFV</sequence>
<name>A0A226F5T8_FOLCA</name>
<feature type="region of interest" description="Disordered" evidence="1">
    <location>
        <begin position="503"/>
        <end position="562"/>
    </location>
</feature>
<dbReference type="SUPFAM" id="SSF103657">
    <property type="entry name" value="BAR/IMD domain-like"/>
    <property type="match status" value="1"/>
</dbReference>
<dbReference type="GO" id="GO:0003779">
    <property type="term" value="F:actin binding"/>
    <property type="evidence" value="ECO:0007669"/>
    <property type="project" value="InterPro"/>
</dbReference>
<reference evidence="3 4" key="1">
    <citation type="submission" date="2015-12" db="EMBL/GenBank/DDBJ databases">
        <title>The genome of Folsomia candida.</title>
        <authorList>
            <person name="Faddeeva A."/>
            <person name="Derks M.F."/>
            <person name="Anvar Y."/>
            <person name="Smit S."/>
            <person name="Van Straalen N."/>
            <person name="Roelofs D."/>
        </authorList>
    </citation>
    <scope>NUCLEOTIDE SEQUENCE [LARGE SCALE GENOMIC DNA]</scope>
    <source>
        <strain evidence="3 4">VU population</strain>
        <tissue evidence="3">Whole body</tissue>
    </source>
</reference>
<feature type="compositionally biased region" description="Low complexity" evidence="1">
    <location>
        <begin position="383"/>
        <end position="397"/>
    </location>
</feature>
<feature type="compositionally biased region" description="Gly residues" evidence="1">
    <location>
        <begin position="613"/>
        <end position="631"/>
    </location>
</feature>
<accession>A0A226F5T8</accession>
<dbReference type="PANTHER" id="PTHR15708">
    <property type="entry name" value="ACTIN BUNDLING/MISSING IN METASTASIS-RELATED"/>
    <property type="match status" value="1"/>
</dbReference>
<evidence type="ECO:0000313" key="4">
    <source>
        <dbReference type="Proteomes" id="UP000198287"/>
    </source>
</evidence>
<dbReference type="GO" id="GO:0015629">
    <property type="term" value="C:actin cytoskeleton"/>
    <property type="evidence" value="ECO:0007669"/>
    <property type="project" value="TreeGrafter"/>
</dbReference>
<dbReference type="GO" id="GO:0005543">
    <property type="term" value="F:phospholipid binding"/>
    <property type="evidence" value="ECO:0007669"/>
    <property type="project" value="TreeGrafter"/>
</dbReference>
<feature type="compositionally biased region" description="Basic and acidic residues" evidence="1">
    <location>
        <begin position="537"/>
        <end position="554"/>
    </location>
</feature>
<comment type="caution">
    <text evidence="3">The sequence shown here is derived from an EMBL/GenBank/DDBJ whole genome shotgun (WGS) entry which is preliminary data.</text>
</comment>
<feature type="compositionally biased region" description="Basic residues" evidence="1">
    <location>
        <begin position="321"/>
        <end position="331"/>
    </location>
</feature>
<keyword evidence="4" id="KW-1185">Reference proteome</keyword>
<feature type="region of interest" description="Disordered" evidence="1">
    <location>
        <begin position="613"/>
        <end position="633"/>
    </location>
</feature>
<gene>
    <name evidence="3" type="ORF">Fcan01_03717</name>
</gene>
<feature type="region of interest" description="Disordered" evidence="1">
    <location>
        <begin position="149"/>
        <end position="183"/>
    </location>
</feature>
<feature type="compositionally biased region" description="Polar residues" evidence="1">
    <location>
        <begin position="157"/>
        <end position="167"/>
    </location>
</feature>
<evidence type="ECO:0000256" key="1">
    <source>
        <dbReference type="SAM" id="MobiDB-lite"/>
    </source>
</evidence>
<dbReference type="InterPro" id="IPR030127">
    <property type="entry name" value="MTSS1/MTSS2"/>
</dbReference>
<proteinExistence type="predicted"/>
<feature type="compositionally biased region" description="Polar residues" evidence="1">
    <location>
        <begin position="450"/>
        <end position="469"/>
    </location>
</feature>
<feature type="compositionally biased region" description="Low complexity" evidence="1">
    <location>
        <begin position="294"/>
        <end position="320"/>
    </location>
</feature>
<protein>
    <submittedName>
        <fullName evidence="3">Metastasis suppressor protein 1</fullName>
    </submittedName>
</protein>
<feature type="domain" description="IMD" evidence="2">
    <location>
        <begin position="1"/>
        <end position="279"/>
    </location>
</feature>
<dbReference type="OrthoDB" id="10061327at2759"/>
<dbReference type="Proteomes" id="UP000198287">
    <property type="component" value="Unassembled WGS sequence"/>
</dbReference>
<feature type="region of interest" description="Disordered" evidence="1">
    <location>
        <begin position="368"/>
        <end position="410"/>
    </location>
</feature>
<dbReference type="Pfam" id="PF08397">
    <property type="entry name" value="IMD"/>
    <property type="match status" value="2"/>
</dbReference>
<dbReference type="EMBL" id="LNIX01000001">
    <property type="protein sequence ID" value="OXA64867.1"/>
    <property type="molecule type" value="Genomic_DNA"/>
</dbReference>
<dbReference type="GO" id="GO:0009898">
    <property type="term" value="C:cytoplasmic side of plasma membrane"/>
    <property type="evidence" value="ECO:0007669"/>
    <property type="project" value="TreeGrafter"/>
</dbReference>
<dbReference type="GO" id="GO:0030031">
    <property type="term" value="P:cell projection assembly"/>
    <property type="evidence" value="ECO:0007669"/>
    <property type="project" value="TreeGrafter"/>
</dbReference>
<feature type="region of interest" description="Disordered" evidence="1">
    <location>
        <begin position="693"/>
        <end position="716"/>
    </location>
</feature>
<feature type="region of interest" description="Disordered" evidence="1">
    <location>
        <begin position="440"/>
        <end position="469"/>
    </location>
</feature>
<dbReference type="PROSITE" id="PS51338">
    <property type="entry name" value="IMD"/>
    <property type="match status" value="1"/>
</dbReference>
<dbReference type="AlphaFoldDB" id="A0A226F5T8"/>
<feature type="region of interest" description="Disordered" evidence="1">
    <location>
        <begin position="648"/>
        <end position="673"/>
    </location>
</feature>
<dbReference type="PANTHER" id="PTHR15708:SF4">
    <property type="entry name" value="FI21477P1-RELATED"/>
    <property type="match status" value="1"/>
</dbReference>
<organism evidence="3 4">
    <name type="scientific">Folsomia candida</name>
    <name type="common">Springtail</name>
    <dbReference type="NCBI Taxonomy" id="158441"/>
    <lineage>
        <taxon>Eukaryota</taxon>
        <taxon>Metazoa</taxon>
        <taxon>Ecdysozoa</taxon>
        <taxon>Arthropoda</taxon>
        <taxon>Hexapoda</taxon>
        <taxon>Collembola</taxon>
        <taxon>Entomobryomorpha</taxon>
        <taxon>Isotomoidea</taxon>
        <taxon>Isotomidae</taxon>
        <taxon>Proisotominae</taxon>
        <taxon>Folsomia</taxon>
    </lineage>
</organism>
<dbReference type="STRING" id="158441.A0A226F5T8"/>
<dbReference type="Gene3D" id="1.20.1270.60">
    <property type="entry name" value="Arfaptin homology (AH) domain/BAR domain"/>
    <property type="match status" value="1"/>
</dbReference>
<dbReference type="GO" id="GO:0007009">
    <property type="term" value="P:plasma membrane organization"/>
    <property type="evidence" value="ECO:0007669"/>
    <property type="project" value="InterPro"/>
</dbReference>
<feature type="region of interest" description="Disordered" evidence="1">
    <location>
        <begin position="285"/>
        <end position="339"/>
    </location>
</feature>
<evidence type="ECO:0000259" key="2">
    <source>
        <dbReference type="PROSITE" id="PS51338"/>
    </source>
</evidence>
<dbReference type="InterPro" id="IPR027267">
    <property type="entry name" value="AH/BAR_dom_sf"/>
</dbReference>
<evidence type="ECO:0000313" key="3">
    <source>
        <dbReference type="EMBL" id="OXA64867.1"/>
    </source>
</evidence>